<reference evidence="1 2" key="1">
    <citation type="submission" date="2020-08" db="EMBL/GenBank/DDBJ databases">
        <title>Genomic Encyclopedia of Type Strains, Phase IV (KMG-IV): sequencing the most valuable type-strain genomes for metagenomic binning, comparative biology and taxonomic classification.</title>
        <authorList>
            <person name="Goeker M."/>
        </authorList>
    </citation>
    <scope>NUCLEOTIDE SEQUENCE [LARGE SCALE GENOMIC DNA]</scope>
    <source>
        <strain evidence="1 2">DSM 19371</strain>
    </source>
</reference>
<keyword evidence="2" id="KW-1185">Reference proteome</keyword>
<organism evidence="1 2">
    <name type="scientific">Sphingobium scionense</name>
    <dbReference type="NCBI Taxonomy" id="1404341"/>
    <lineage>
        <taxon>Bacteria</taxon>
        <taxon>Pseudomonadati</taxon>
        <taxon>Pseudomonadota</taxon>
        <taxon>Alphaproteobacteria</taxon>
        <taxon>Sphingomonadales</taxon>
        <taxon>Sphingomonadaceae</taxon>
        <taxon>Sphingobium</taxon>
    </lineage>
</organism>
<proteinExistence type="predicted"/>
<gene>
    <name evidence="1" type="ORF">GGQ90_003217</name>
</gene>
<name>A0A7W6LU58_9SPHN</name>
<evidence type="ECO:0000313" key="2">
    <source>
        <dbReference type="Proteomes" id="UP000590524"/>
    </source>
</evidence>
<sequence length="156" mass="16690">MAEAQAWSSAGYPIISRGQTVLFGEAHDSLPYLAGGWWIPEAWGIWGIASPQTIRFALGADYRGGYVNVRVTMQGYAPADMDRPHVDICANGFFLGTYALRGSPQPIRVRLPPTCIGDGNILLHMSLHHTYSPASVGDGHDGRQLGVGLVALAVDG</sequence>
<dbReference type="Proteomes" id="UP000590524">
    <property type="component" value="Unassembled WGS sequence"/>
</dbReference>
<evidence type="ECO:0000313" key="1">
    <source>
        <dbReference type="EMBL" id="MBB4149426.1"/>
    </source>
</evidence>
<protein>
    <submittedName>
        <fullName evidence="1">Uncharacterized protein</fullName>
    </submittedName>
</protein>
<dbReference type="EMBL" id="JACIEU010000012">
    <property type="protein sequence ID" value="MBB4149426.1"/>
    <property type="molecule type" value="Genomic_DNA"/>
</dbReference>
<dbReference type="AlphaFoldDB" id="A0A7W6LU58"/>
<dbReference type="RefSeq" id="WP_223178276.1">
    <property type="nucleotide sequence ID" value="NZ_JACIEU010000012.1"/>
</dbReference>
<comment type="caution">
    <text evidence="1">The sequence shown here is derived from an EMBL/GenBank/DDBJ whole genome shotgun (WGS) entry which is preliminary data.</text>
</comment>
<accession>A0A7W6LU58</accession>